<evidence type="ECO:0000256" key="1">
    <source>
        <dbReference type="SAM" id="MobiDB-lite"/>
    </source>
</evidence>
<evidence type="ECO:0000259" key="2">
    <source>
        <dbReference type="PROSITE" id="PS51673"/>
    </source>
</evidence>
<dbReference type="InterPro" id="IPR051937">
    <property type="entry name" value="R3H_domain_containing"/>
</dbReference>
<dbReference type="EMBL" id="CP136898">
    <property type="protein sequence ID" value="WOL20329.1"/>
    <property type="molecule type" value="Genomic_DNA"/>
</dbReference>
<keyword evidence="4" id="KW-1185">Reference proteome</keyword>
<accession>A0AAQ3L4B1</accession>
<gene>
    <name evidence="3" type="ORF">Cni_G29134</name>
</gene>
<proteinExistence type="predicted"/>
<dbReference type="Proteomes" id="UP001327560">
    <property type="component" value="Chromosome 9"/>
</dbReference>
<feature type="domain" description="SUZ" evidence="2">
    <location>
        <begin position="64"/>
        <end position="135"/>
    </location>
</feature>
<name>A0AAQ3L4B1_9LILI</name>
<organism evidence="3 4">
    <name type="scientific">Canna indica</name>
    <name type="common">Indian-shot</name>
    <dbReference type="NCBI Taxonomy" id="4628"/>
    <lineage>
        <taxon>Eukaryota</taxon>
        <taxon>Viridiplantae</taxon>
        <taxon>Streptophyta</taxon>
        <taxon>Embryophyta</taxon>
        <taxon>Tracheophyta</taxon>
        <taxon>Spermatophyta</taxon>
        <taxon>Magnoliopsida</taxon>
        <taxon>Liliopsida</taxon>
        <taxon>Zingiberales</taxon>
        <taxon>Cannaceae</taxon>
        <taxon>Canna</taxon>
    </lineage>
</organism>
<dbReference type="InterPro" id="IPR036867">
    <property type="entry name" value="R3H_dom_sf"/>
</dbReference>
<sequence>MMKGLYAQMDSFLVEVLENPRHRLTVLCAAHRVAQHYGLQTMALDNSTGGLGSKVIARKMPDSKFPAICLSQVPAVKQTEKEMSKQFKIVIHPRSVKSSPIDDAQLGLRKDTIRFVEKRMEEYDRARARIFSGPSGSEMDVSPSTDSDRRSMSSNRGEQDYTLDELEKALSKDNASRVAIFRDREKDLSDPDYDRSYQKYVRGLTPCQNFGLQTCNIPQPPFLQHEPDISSFNHLPRNQNSLNYNLSNPAINPYCAYGYYQNVRNALSMQWPSPAMMYAYSYEHFRQA</sequence>
<evidence type="ECO:0000313" key="4">
    <source>
        <dbReference type="Proteomes" id="UP001327560"/>
    </source>
</evidence>
<dbReference type="GO" id="GO:0003676">
    <property type="term" value="F:nucleic acid binding"/>
    <property type="evidence" value="ECO:0007669"/>
    <property type="project" value="InterPro"/>
</dbReference>
<evidence type="ECO:0000313" key="3">
    <source>
        <dbReference type="EMBL" id="WOL20329.1"/>
    </source>
</evidence>
<dbReference type="PANTHER" id="PTHR15672">
    <property type="entry name" value="CAMP-REGULATED PHOSPHOPROTEIN 21 RELATED R3H DOMAIN CONTAINING PROTEIN"/>
    <property type="match status" value="1"/>
</dbReference>
<dbReference type="Gene3D" id="3.30.1370.50">
    <property type="entry name" value="R3H-like domain"/>
    <property type="match status" value="1"/>
</dbReference>
<reference evidence="3 4" key="1">
    <citation type="submission" date="2023-10" db="EMBL/GenBank/DDBJ databases">
        <title>Chromosome-scale genome assembly provides insights into flower coloration mechanisms of Canna indica.</title>
        <authorList>
            <person name="Li C."/>
        </authorList>
    </citation>
    <scope>NUCLEOTIDE SEQUENCE [LARGE SCALE GENOMIC DNA]</scope>
    <source>
        <tissue evidence="3">Flower</tissue>
    </source>
</reference>
<feature type="region of interest" description="Disordered" evidence="1">
    <location>
        <begin position="129"/>
        <end position="161"/>
    </location>
</feature>
<dbReference type="InterPro" id="IPR024771">
    <property type="entry name" value="SUZ"/>
</dbReference>
<dbReference type="SUPFAM" id="SSF82708">
    <property type="entry name" value="R3H domain"/>
    <property type="match status" value="1"/>
</dbReference>
<dbReference type="PROSITE" id="PS51673">
    <property type="entry name" value="SUZ"/>
    <property type="match status" value="1"/>
</dbReference>
<dbReference type="AlphaFoldDB" id="A0AAQ3L4B1"/>
<dbReference type="PANTHER" id="PTHR15672:SF15">
    <property type="entry name" value="SINGLE-STRANDED NUCLEIC ACID BINDING R3H PROTEIN"/>
    <property type="match status" value="1"/>
</dbReference>
<protein>
    <submittedName>
        <fullName evidence="3">R3H domain-containing protein 2-like</fullName>
    </submittedName>
</protein>